<sequence>MVTECRFVQAAALDGLAANVATLLEWSRLHHNDGIGFFLITNGAVYIDNIAPTVCCTHHDAVRCARYELKLLKTRDFANLLEFVADDSQSPTADDFAQIVTVHKTVSERQAAVVAEIVVSQCVIKRVDTLVTEALLMSFFSDDALRAIYREKAAKISGAGGTSIALLAAIRSTIAGVRPKLQKIVLETVGVKPFLAAGFGTQSGRIHSDFRRRYLRLTRANDWLEDERLNPTQLTALLHKFLSELTSASFRSDVDAALNAIVCAMRSAVITDMDETEVLEGVGNANEDADTADSECRSLLSAIVEVCRRYDRDGITLCANARGAGPVARAAAAASTGRGADKAGDDDEDPRVARIVELLTASFASAQQRRTPRETAGADTTGGAPPTRRPARDCSICLLKGKGTFQHYYDECPELKGLAPDAITALKKEARAAGHDSWWNEKEAKNEARKAAGKGKGGKQGRSRGGGRGGQPADPPKSTALALSETKELTDTIRGLLALTPPPSPPSGDMDALDDVSGLTGARVERGRGSIHNSSV</sequence>
<dbReference type="HOGENOM" id="CLU_508498_0_0_1"/>
<dbReference type="KEGG" id="ehx:EMIHUDRAFT_98813"/>
<dbReference type="AlphaFoldDB" id="A0A0D3KBH2"/>
<dbReference type="Proteomes" id="UP000013827">
    <property type="component" value="Unassembled WGS sequence"/>
</dbReference>
<dbReference type="RefSeq" id="XP_005785536.1">
    <property type="nucleotide sequence ID" value="XM_005785479.1"/>
</dbReference>
<dbReference type="EnsemblProtists" id="EOD33107">
    <property type="protein sequence ID" value="EOD33107"/>
    <property type="gene ID" value="EMIHUDRAFT_98813"/>
</dbReference>
<evidence type="ECO:0000313" key="2">
    <source>
        <dbReference type="EnsemblProtists" id="EOD33107"/>
    </source>
</evidence>
<evidence type="ECO:0000256" key="1">
    <source>
        <dbReference type="SAM" id="MobiDB-lite"/>
    </source>
</evidence>
<feature type="compositionally biased region" description="Basic residues" evidence="1">
    <location>
        <begin position="451"/>
        <end position="462"/>
    </location>
</feature>
<feature type="compositionally biased region" description="Basic and acidic residues" evidence="1">
    <location>
        <begin position="432"/>
        <end position="450"/>
    </location>
</feature>
<protein>
    <submittedName>
        <fullName evidence="2">Uncharacterized protein</fullName>
    </submittedName>
</protein>
<dbReference type="GeneID" id="17278377"/>
<reference evidence="3" key="1">
    <citation type="journal article" date="2013" name="Nature">
        <title>Pan genome of the phytoplankton Emiliania underpins its global distribution.</title>
        <authorList>
            <person name="Read B.A."/>
            <person name="Kegel J."/>
            <person name="Klute M.J."/>
            <person name="Kuo A."/>
            <person name="Lefebvre S.C."/>
            <person name="Maumus F."/>
            <person name="Mayer C."/>
            <person name="Miller J."/>
            <person name="Monier A."/>
            <person name="Salamov A."/>
            <person name="Young J."/>
            <person name="Aguilar M."/>
            <person name="Claverie J.M."/>
            <person name="Frickenhaus S."/>
            <person name="Gonzalez K."/>
            <person name="Herman E.K."/>
            <person name="Lin Y.C."/>
            <person name="Napier J."/>
            <person name="Ogata H."/>
            <person name="Sarno A.F."/>
            <person name="Shmutz J."/>
            <person name="Schroeder D."/>
            <person name="de Vargas C."/>
            <person name="Verret F."/>
            <person name="von Dassow P."/>
            <person name="Valentin K."/>
            <person name="Van de Peer Y."/>
            <person name="Wheeler G."/>
            <person name="Dacks J.B."/>
            <person name="Delwiche C.F."/>
            <person name="Dyhrman S.T."/>
            <person name="Glockner G."/>
            <person name="John U."/>
            <person name="Richards T."/>
            <person name="Worden A.Z."/>
            <person name="Zhang X."/>
            <person name="Grigoriev I.V."/>
            <person name="Allen A.E."/>
            <person name="Bidle K."/>
            <person name="Borodovsky M."/>
            <person name="Bowler C."/>
            <person name="Brownlee C."/>
            <person name="Cock J.M."/>
            <person name="Elias M."/>
            <person name="Gladyshev V.N."/>
            <person name="Groth M."/>
            <person name="Guda C."/>
            <person name="Hadaegh A."/>
            <person name="Iglesias-Rodriguez M.D."/>
            <person name="Jenkins J."/>
            <person name="Jones B.M."/>
            <person name="Lawson T."/>
            <person name="Leese F."/>
            <person name="Lindquist E."/>
            <person name="Lobanov A."/>
            <person name="Lomsadze A."/>
            <person name="Malik S.B."/>
            <person name="Marsh M.E."/>
            <person name="Mackinder L."/>
            <person name="Mock T."/>
            <person name="Mueller-Roeber B."/>
            <person name="Pagarete A."/>
            <person name="Parker M."/>
            <person name="Probert I."/>
            <person name="Quesneville H."/>
            <person name="Raines C."/>
            <person name="Rensing S.A."/>
            <person name="Riano-Pachon D.M."/>
            <person name="Richier S."/>
            <person name="Rokitta S."/>
            <person name="Shiraiwa Y."/>
            <person name="Soanes D.M."/>
            <person name="van der Giezen M."/>
            <person name="Wahlund T.M."/>
            <person name="Williams B."/>
            <person name="Wilson W."/>
            <person name="Wolfe G."/>
            <person name="Wurch L.L."/>
        </authorList>
    </citation>
    <scope>NUCLEOTIDE SEQUENCE</scope>
</reference>
<evidence type="ECO:0000313" key="3">
    <source>
        <dbReference type="Proteomes" id="UP000013827"/>
    </source>
</evidence>
<name>A0A0D3KBH2_EMIH1</name>
<reference evidence="2" key="2">
    <citation type="submission" date="2024-10" db="UniProtKB">
        <authorList>
            <consortium name="EnsemblProtists"/>
        </authorList>
    </citation>
    <scope>IDENTIFICATION</scope>
</reference>
<accession>A0A0D3KBH2</accession>
<organism evidence="2 3">
    <name type="scientific">Emiliania huxleyi (strain CCMP1516)</name>
    <dbReference type="NCBI Taxonomy" id="280463"/>
    <lineage>
        <taxon>Eukaryota</taxon>
        <taxon>Haptista</taxon>
        <taxon>Haptophyta</taxon>
        <taxon>Prymnesiophyceae</taxon>
        <taxon>Isochrysidales</taxon>
        <taxon>Noelaerhabdaceae</taxon>
        <taxon>Emiliania</taxon>
    </lineage>
</organism>
<dbReference type="PaxDb" id="2903-EOD33107"/>
<keyword evidence="3" id="KW-1185">Reference proteome</keyword>
<feature type="region of interest" description="Disordered" evidence="1">
    <location>
        <begin position="432"/>
        <end position="536"/>
    </location>
</feature>
<proteinExistence type="predicted"/>
<feature type="region of interest" description="Disordered" evidence="1">
    <location>
        <begin position="364"/>
        <end position="391"/>
    </location>
</feature>